<protein>
    <submittedName>
        <fullName evidence="1">Uncharacterized protein</fullName>
    </submittedName>
</protein>
<dbReference type="Proteomes" id="UP001515480">
    <property type="component" value="Unassembled WGS sequence"/>
</dbReference>
<dbReference type="AlphaFoldDB" id="A0AB34K9M5"/>
<sequence length="299" mass="32589">MVSSVFLLAGLRQPRCTGLSLVMSAVSDEFLQRTGGEWAGWQCDFDEHGVLKPVDDKYLDEDIIEYGIRPAGFELLATERVEDNHLHRRFLRILPAMGCAADNLAAEVSVSHFTSHDLDRRLCGDQTLGVFTLDDPPGEGGDHWYLRTYFWAASGDPLTPRRTRLSFRWSGGRTLARGKLVRMAVERRWAEAGKLDLELNQGGASLKDGKASATGCDASFVAGVVGEPCFASSTAASSAEEHTDNESSNQIRLPQGIRILISPANDGCLLEISLATDGAARVVRRHYGANGDLTSLTYS</sequence>
<proteinExistence type="predicted"/>
<organism evidence="1 2">
    <name type="scientific">Prymnesium parvum</name>
    <name type="common">Toxic golden alga</name>
    <dbReference type="NCBI Taxonomy" id="97485"/>
    <lineage>
        <taxon>Eukaryota</taxon>
        <taxon>Haptista</taxon>
        <taxon>Haptophyta</taxon>
        <taxon>Prymnesiophyceae</taxon>
        <taxon>Prymnesiales</taxon>
        <taxon>Prymnesiaceae</taxon>
        <taxon>Prymnesium</taxon>
    </lineage>
</organism>
<gene>
    <name evidence="1" type="ORF">AB1Y20_000947</name>
</gene>
<name>A0AB34K9M5_PRYPA</name>
<dbReference type="EMBL" id="JBGBPQ010000001">
    <property type="protein sequence ID" value="KAL1530022.1"/>
    <property type="molecule type" value="Genomic_DNA"/>
</dbReference>
<keyword evidence="2" id="KW-1185">Reference proteome</keyword>
<accession>A0AB34K9M5</accession>
<reference evidence="1 2" key="1">
    <citation type="journal article" date="2024" name="Science">
        <title>Giant polyketide synthase enzymes in the biosynthesis of giant marine polyether toxins.</title>
        <authorList>
            <person name="Fallon T.R."/>
            <person name="Shende V.V."/>
            <person name="Wierzbicki I.H."/>
            <person name="Pendleton A.L."/>
            <person name="Watervoot N.F."/>
            <person name="Auber R.P."/>
            <person name="Gonzalez D.J."/>
            <person name="Wisecaver J.H."/>
            <person name="Moore B.S."/>
        </authorList>
    </citation>
    <scope>NUCLEOTIDE SEQUENCE [LARGE SCALE GENOMIC DNA]</scope>
    <source>
        <strain evidence="1 2">12B1</strain>
    </source>
</reference>
<evidence type="ECO:0000313" key="2">
    <source>
        <dbReference type="Proteomes" id="UP001515480"/>
    </source>
</evidence>
<evidence type="ECO:0000313" key="1">
    <source>
        <dbReference type="EMBL" id="KAL1530022.1"/>
    </source>
</evidence>
<comment type="caution">
    <text evidence="1">The sequence shown here is derived from an EMBL/GenBank/DDBJ whole genome shotgun (WGS) entry which is preliminary data.</text>
</comment>